<accession>A0A3B0T0Y0</accession>
<reference evidence="3" key="1">
    <citation type="submission" date="2018-06" db="EMBL/GenBank/DDBJ databases">
        <authorList>
            <person name="Zhirakovskaya E."/>
        </authorList>
    </citation>
    <scope>NUCLEOTIDE SEQUENCE</scope>
</reference>
<gene>
    <name evidence="3" type="ORF">MNBD_ACTINO01-2660</name>
</gene>
<name>A0A3B0T0Y0_9ZZZZ</name>
<dbReference type="PROSITE" id="PS51257">
    <property type="entry name" value="PROKAR_LIPOPROTEIN"/>
    <property type="match status" value="1"/>
</dbReference>
<dbReference type="Gene3D" id="3.40.50.1980">
    <property type="entry name" value="Nitrogenase molybdenum iron protein domain"/>
    <property type="match status" value="2"/>
</dbReference>
<keyword evidence="1" id="KW-0732">Signal</keyword>
<dbReference type="InterPro" id="IPR054828">
    <property type="entry name" value="Vit_B12_bind_prot"/>
</dbReference>
<evidence type="ECO:0000256" key="1">
    <source>
        <dbReference type="ARBA" id="ARBA00022729"/>
    </source>
</evidence>
<protein>
    <submittedName>
        <fullName evidence="3">Vitamin B12 ABC transporter, substrate-binding protein BtuF</fullName>
    </submittedName>
</protein>
<dbReference type="InterPro" id="IPR002491">
    <property type="entry name" value="ABC_transptr_periplasmic_BD"/>
</dbReference>
<evidence type="ECO:0000313" key="3">
    <source>
        <dbReference type="EMBL" id="VAW08122.1"/>
    </source>
</evidence>
<dbReference type="AlphaFoldDB" id="A0A3B0T0Y0"/>
<dbReference type="EMBL" id="UOEI01000576">
    <property type="protein sequence ID" value="VAW08122.1"/>
    <property type="molecule type" value="Genomic_DNA"/>
</dbReference>
<feature type="domain" description="Fe/B12 periplasmic-binding" evidence="2">
    <location>
        <begin position="83"/>
        <end position="330"/>
    </location>
</feature>
<dbReference type="PROSITE" id="PS50983">
    <property type="entry name" value="FE_B12_PBP"/>
    <property type="match status" value="1"/>
</dbReference>
<dbReference type="NCBIfam" id="NF038402">
    <property type="entry name" value="TroA_like"/>
    <property type="match status" value="1"/>
</dbReference>
<proteinExistence type="predicted"/>
<dbReference type="PANTHER" id="PTHR30535">
    <property type="entry name" value="VITAMIN B12-BINDING PROTEIN"/>
    <property type="match status" value="1"/>
</dbReference>
<sequence>MPRIRVLIATMVALSLSIAACSAATESAPPTTQVATTVTTTTVPVTTTTTPPETTTTVAEATDFPVTIESEGGTWTLDAAPQRIVSLSPTATEILFEIGAGDQIVAVDAYSYYPEEAPVTDLSGYDPNVEAVVAYEPDLVVIANDANDLVAALTALDIPVLVSPAPADIEGGFEAMAEIGLATGHVDETAATITRLRDEVSTALAAAPNVPIRIYHELSDSLYAASSFGFIGAVYAAMGTINVADEADPDGYGYPQLTEEYIVTADPELIIITDQVAYSADDVAARPGWDEITAVKNGNIVVVDADIASRWGPRLPQFIDAVAEALASVTVSTP</sequence>
<dbReference type="InterPro" id="IPR050902">
    <property type="entry name" value="ABC_Transporter_SBP"/>
</dbReference>
<dbReference type="Pfam" id="PF01497">
    <property type="entry name" value="Peripla_BP_2"/>
    <property type="match status" value="1"/>
</dbReference>
<evidence type="ECO:0000259" key="2">
    <source>
        <dbReference type="PROSITE" id="PS50983"/>
    </source>
</evidence>
<dbReference type="GO" id="GO:0071281">
    <property type="term" value="P:cellular response to iron ion"/>
    <property type="evidence" value="ECO:0007669"/>
    <property type="project" value="TreeGrafter"/>
</dbReference>
<organism evidence="3">
    <name type="scientific">hydrothermal vent metagenome</name>
    <dbReference type="NCBI Taxonomy" id="652676"/>
    <lineage>
        <taxon>unclassified sequences</taxon>
        <taxon>metagenomes</taxon>
        <taxon>ecological metagenomes</taxon>
    </lineage>
</organism>
<dbReference type="PANTHER" id="PTHR30535:SF34">
    <property type="entry name" value="MOLYBDATE-BINDING PROTEIN MOLA"/>
    <property type="match status" value="1"/>
</dbReference>
<dbReference type="SUPFAM" id="SSF53807">
    <property type="entry name" value="Helical backbone' metal receptor"/>
    <property type="match status" value="1"/>
</dbReference>